<protein>
    <submittedName>
        <fullName evidence="2">Consensus disorder prediction</fullName>
    </submittedName>
</protein>
<evidence type="ECO:0000313" key="2">
    <source>
        <dbReference type="EMBL" id="SOB72805.1"/>
    </source>
</evidence>
<organism evidence="2 3">
    <name type="scientific">Anaerobutyricum hallii</name>
    <dbReference type="NCBI Taxonomy" id="39488"/>
    <lineage>
        <taxon>Bacteria</taxon>
        <taxon>Bacillati</taxon>
        <taxon>Bacillota</taxon>
        <taxon>Clostridia</taxon>
        <taxon>Lachnospirales</taxon>
        <taxon>Lachnospiraceae</taxon>
        <taxon>Anaerobutyricum</taxon>
    </lineage>
</organism>
<dbReference type="Proteomes" id="UP000217549">
    <property type="component" value="Chromosome I"/>
</dbReference>
<sequence>MKLSELTAEQGLEAIANSLEHIGNIADDDDALSLCQKLVPQEGEKYIKVFARGAKTAPRLLKTHKDDVIGILAAFELQSVEEYKKKHKLMDIIKGMVDLINEPEVRQLFFSAPTSAAEEPSGDAQENTEEEA</sequence>
<dbReference type="KEGG" id="ehl:EHLA_2174"/>
<dbReference type="AlphaFoldDB" id="A0A285PXU7"/>
<feature type="region of interest" description="Disordered" evidence="1">
    <location>
        <begin position="112"/>
        <end position="132"/>
    </location>
</feature>
<evidence type="ECO:0000256" key="1">
    <source>
        <dbReference type="SAM" id="MobiDB-lite"/>
    </source>
</evidence>
<reference evidence="3" key="1">
    <citation type="submission" date="2017-09" db="EMBL/GenBank/DDBJ databases">
        <authorList>
            <person name="Shetty A S."/>
        </authorList>
    </citation>
    <scope>NUCLEOTIDE SEQUENCE [LARGE SCALE GENOMIC DNA]</scope>
</reference>
<evidence type="ECO:0000313" key="3">
    <source>
        <dbReference type="Proteomes" id="UP000217549"/>
    </source>
</evidence>
<accession>A0A285PXU7</accession>
<keyword evidence="3" id="KW-1185">Reference proteome</keyword>
<proteinExistence type="predicted"/>
<dbReference type="EMBL" id="LT907978">
    <property type="protein sequence ID" value="SOB72805.1"/>
    <property type="molecule type" value="Genomic_DNA"/>
</dbReference>
<gene>
    <name evidence="2" type="ORF">EHLA_2174</name>
</gene>
<name>A0A285PXU7_9FIRM</name>
<dbReference type="RefSeq" id="WP_096240781.1">
    <property type="nucleotide sequence ID" value="NZ_LT907978.1"/>
</dbReference>